<keyword evidence="2" id="KW-0430">Lectin</keyword>
<evidence type="ECO:0000259" key="4">
    <source>
        <dbReference type="PROSITE" id="PS51752"/>
    </source>
</evidence>
<dbReference type="PANTHER" id="PTHR33589:SF1">
    <property type="entry name" value="ZYMOGEN GRANULE PROTEIN 16 HOMOLOG B"/>
    <property type="match status" value="1"/>
</dbReference>
<dbReference type="GO" id="GO:0030246">
    <property type="term" value="F:carbohydrate binding"/>
    <property type="evidence" value="ECO:0007669"/>
    <property type="project" value="UniProtKB-KW"/>
</dbReference>
<feature type="compositionally biased region" description="Pro residues" evidence="3">
    <location>
        <begin position="1"/>
        <end position="10"/>
    </location>
</feature>
<gene>
    <name evidence="5" type="primary">ZG16B</name>
</gene>
<dbReference type="AlphaFoldDB" id="A0A673UKH1"/>
<dbReference type="InterPro" id="IPR052321">
    <property type="entry name" value="PolyBind_ProtTraffic"/>
</dbReference>
<evidence type="ECO:0000256" key="1">
    <source>
        <dbReference type="ARBA" id="ARBA00022729"/>
    </source>
</evidence>
<reference evidence="5 6" key="1">
    <citation type="submission" date="2019-05" db="EMBL/GenBank/DDBJ databases">
        <title>A Chromosome-scale Meerkat (S. suricatta) Genome Assembly.</title>
        <authorList>
            <person name="Dudchenko O."/>
            <person name="Lieberman Aiden E."/>
            <person name="Tung J."/>
            <person name="Barreiro L.B."/>
            <person name="Clutton-Brock T.H."/>
        </authorList>
    </citation>
    <scope>NUCLEOTIDE SEQUENCE [LARGE SCALE GENOMIC DNA]</scope>
</reference>
<organism evidence="5 6">
    <name type="scientific">Suricata suricatta</name>
    <name type="common">Meerkat</name>
    <dbReference type="NCBI Taxonomy" id="37032"/>
    <lineage>
        <taxon>Eukaryota</taxon>
        <taxon>Metazoa</taxon>
        <taxon>Chordata</taxon>
        <taxon>Craniata</taxon>
        <taxon>Vertebrata</taxon>
        <taxon>Euteleostomi</taxon>
        <taxon>Mammalia</taxon>
        <taxon>Eutheria</taxon>
        <taxon>Laurasiatheria</taxon>
        <taxon>Carnivora</taxon>
        <taxon>Feliformia</taxon>
        <taxon>Herpestidae</taxon>
        <taxon>Suricata</taxon>
    </lineage>
</organism>
<dbReference type="GO" id="GO:0005615">
    <property type="term" value="C:extracellular space"/>
    <property type="evidence" value="ECO:0007669"/>
    <property type="project" value="TreeGrafter"/>
</dbReference>
<dbReference type="SUPFAM" id="SSF51101">
    <property type="entry name" value="Mannose-binding lectins"/>
    <property type="match status" value="1"/>
</dbReference>
<reference evidence="5" key="2">
    <citation type="submission" date="2025-08" db="UniProtKB">
        <authorList>
            <consortium name="Ensembl"/>
        </authorList>
    </citation>
    <scope>IDENTIFICATION</scope>
</reference>
<proteinExistence type="predicted"/>
<evidence type="ECO:0000313" key="6">
    <source>
        <dbReference type="Proteomes" id="UP000472268"/>
    </source>
</evidence>
<dbReference type="InterPro" id="IPR036404">
    <property type="entry name" value="Jacalin-like_lectin_dom_sf"/>
</dbReference>
<reference evidence="5" key="3">
    <citation type="submission" date="2025-09" db="UniProtKB">
        <authorList>
            <consortium name="Ensembl"/>
        </authorList>
    </citation>
    <scope>IDENTIFICATION</scope>
</reference>
<evidence type="ECO:0000256" key="2">
    <source>
        <dbReference type="ARBA" id="ARBA00022734"/>
    </source>
</evidence>
<dbReference type="Gene3D" id="2.100.10.30">
    <property type="entry name" value="Jacalin-like lectin domain"/>
    <property type="match status" value="1"/>
</dbReference>
<dbReference type="Proteomes" id="UP000472268">
    <property type="component" value="Chromosome 8"/>
</dbReference>
<feature type="region of interest" description="Disordered" evidence="3">
    <location>
        <begin position="1"/>
        <end position="76"/>
    </location>
</feature>
<dbReference type="InterPro" id="IPR001229">
    <property type="entry name" value="Jacalin-like_lectin_dom"/>
</dbReference>
<evidence type="ECO:0000313" key="5">
    <source>
        <dbReference type="Ensembl" id="ENSSSUP00005021700.1"/>
    </source>
</evidence>
<accession>A0A673UKH1</accession>
<keyword evidence="6" id="KW-1185">Reference proteome</keyword>
<dbReference type="SMART" id="SM00915">
    <property type="entry name" value="Jacalin"/>
    <property type="match status" value="1"/>
</dbReference>
<protein>
    <recommendedName>
        <fullName evidence="4">Jacalin-type lectin domain-containing protein</fullName>
    </recommendedName>
</protein>
<keyword evidence="1" id="KW-0732">Signal</keyword>
<name>A0A673UKH1_SURSU</name>
<dbReference type="PANTHER" id="PTHR33589">
    <property type="entry name" value="OS11G0524900 PROTEIN"/>
    <property type="match status" value="1"/>
</dbReference>
<evidence type="ECO:0000256" key="3">
    <source>
        <dbReference type="SAM" id="MobiDB-lite"/>
    </source>
</evidence>
<dbReference type="Ensembl" id="ENSSSUT00005024841.1">
    <property type="protein sequence ID" value="ENSSSUP00005021700.1"/>
    <property type="gene ID" value="ENSSSUG00005014118.1"/>
</dbReference>
<feature type="domain" description="Jacalin-type lectin" evidence="4">
    <location>
        <begin position="96"/>
        <end position="233"/>
    </location>
</feature>
<dbReference type="OMA" id="IPGEHRK"/>
<dbReference type="Pfam" id="PF01419">
    <property type="entry name" value="Jacalin"/>
    <property type="match status" value="1"/>
</dbReference>
<dbReference type="PROSITE" id="PS51752">
    <property type="entry name" value="JACALIN_LECTIN"/>
    <property type="match status" value="1"/>
</dbReference>
<sequence length="247" mass="27312">MRCVQEPPPGWLWDSPRKSPRRPAPSCPPGGLRSFLLDGGPRGWGGYKGPGGEAPRARRRGARTGQQDSPARSLGTPLPEAMLARLPLALLWSTACWAAQMYGNGGGQYFCTTKDPEYELSGIRVTLGPLGIMRSVQVKNGPSWDTVYGNKIPGKTEEFLLAPGEHIIEMWGSYKAFLWSLGFYTDRGRYAIFGKDEGSNFIAYPDDDQKVLTAICGQYKMLGLTGLIFDWDYIWEEEQGNATAPER</sequence>
<feature type="compositionally biased region" description="Gly residues" evidence="3">
    <location>
        <begin position="40"/>
        <end position="52"/>
    </location>
</feature>